<organism evidence="1 2">
    <name type="scientific">Ohtaekwangia kribbensis</name>
    <dbReference type="NCBI Taxonomy" id="688913"/>
    <lineage>
        <taxon>Bacteria</taxon>
        <taxon>Pseudomonadati</taxon>
        <taxon>Bacteroidota</taxon>
        <taxon>Cytophagia</taxon>
        <taxon>Cytophagales</taxon>
        <taxon>Fulvivirgaceae</taxon>
        <taxon>Ohtaekwangia</taxon>
    </lineage>
</organism>
<accession>A0ABW3K7D9</accession>
<evidence type="ECO:0000313" key="1">
    <source>
        <dbReference type="EMBL" id="MFD1002169.1"/>
    </source>
</evidence>
<name>A0ABW3K7D9_9BACT</name>
<reference evidence="2" key="1">
    <citation type="journal article" date="2019" name="Int. J. Syst. Evol. Microbiol.">
        <title>The Global Catalogue of Microorganisms (GCM) 10K type strain sequencing project: providing services to taxonomists for standard genome sequencing and annotation.</title>
        <authorList>
            <consortium name="The Broad Institute Genomics Platform"/>
            <consortium name="The Broad Institute Genome Sequencing Center for Infectious Disease"/>
            <person name="Wu L."/>
            <person name="Ma J."/>
        </authorList>
    </citation>
    <scope>NUCLEOTIDE SEQUENCE [LARGE SCALE GENOMIC DNA]</scope>
    <source>
        <strain evidence="2">CCUG 58938</strain>
    </source>
</reference>
<protein>
    <submittedName>
        <fullName evidence="1">Uncharacterized protein</fullName>
    </submittedName>
</protein>
<gene>
    <name evidence="1" type="ORF">ACFQ21_22785</name>
</gene>
<dbReference type="RefSeq" id="WP_377583014.1">
    <property type="nucleotide sequence ID" value="NZ_JBHTKA010000008.1"/>
</dbReference>
<dbReference type="EMBL" id="JBHTKA010000008">
    <property type="protein sequence ID" value="MFD1002169.1"/>
    <property type="molecule type" value="Genomic_DNA"/>
</dbReference>
<proteinExistence type="predicted"/>
<sequence length="180" mass="21156">MRHLLIDRILNKKGLIDTGQRLSTILKEKISSRATLSPIENEKIDRFTDDIKNDNIYRLVSVGTPMEDFTPVTFDLIFDMQDLSITEETNLSLEHILWLRNNYLIQLPKGHHCEIFVRCHSGIPELFKLLPIDSYDRIKIGLCNKEDWNEVRNSLIESKREFESWNLHNNLPKDKSQYTS</sequence>
<evidence type="ECO:0000313" key="2">
    <source>
        <dbReference type="Proteomes" id="UP001597112"/>
    </source>
</evidence>
<dbReference type="Proteomes" id="UP001597112">
    <property type="component" value="Unassembled WGS sequence"/>
</dbReference>
<keyword evidence="2" id="KW-1185">Reference proteome</keyword>
<comment type="caution">
    <text evidence="1">The sequence shown here is derived from an EMBL/GenBank/DDBJ whole genome shotgun (WGS) entry which is preliminary data.</text>
</comment>